<gene>
    <name evidence="3" type="ORF">D5S19_02080</name>
</gene>
<dbReference type="InterPro" id="IPR050278">
    <property type="entry name" value="Serine_Prot_S9B/DPPIV"/>
</dbReference>
<evidence type="ECO:0000259" key="1">
    <source>
        <dbReference type="Pfam" id="PF00326"/>
    </source>
</evidence>
<dbReference type="Pfam" id="PF00326">
    <property type="entry name" value="Peptidase_S9"/>
    <property type="match status" value="1"/>
</dbReference>
<accession>A0A419IB45</accession>
<dbReference type="PANTHER" id="PTHR11731">
    <property type="entry name" value="PROTEASE FAMILY S9B,C DIPEPTIDYL-PEPTIDASE IV-RELATED"/>
    <property type="match status" value="1"/>
</dbReference>
<protein>
    <submittedName>
        <fullName evidence="3">S9 family peptidase</fullName>
    </submittedName>
</protein>
<dbReference type="Gene3D" id="3.40.50.1820">
    <property type="entry name" value="alpha/beta hydrolase"/>
    <property type="match status" value="1"/>
</dbReference>
<evidence type="ECO:0000259" key="2">
    <source>
        <dbReference type="Pfam" id="PF00930"/>
    </source>
</evidence>
<organism evidence="3 4">
    <name type="scientific">Amycolatopsis panacis</name>
    <dbReference type="NCBI Taxonomy" id="2340917"/>
    <lineage>
        <taxon>Bacteria</taxon>
        <taxon>Bacillati</taxon>
        <taxon>Actinomycetota</taxon>
        <taxon>Actinomycetes</taxon>
        <taxon>Pseudonocardiales</taxon>
        <taxon>Pseudonocardiaceae</taxon>
        <taxon>Amycolatopsis</taxon>
    </lineage>
</organism>
<keyword evidence="4" id="KW-1185">Reference proteome</keyword>
<dbReference type="PANTHER" id="PTHR11731:SF118">
    <property type="entry name" value="BLR1971 PROTEIN"/>
    <property type="match status" value="1"/>
</dbReference>
<dbReference type="OrthoDB" id="9812921at2"/>
<dbReference type="GO" id="GO:0006508">
    <property type="term" value="P:proteolysis"/>
    <property type="evidence" value="ECO:0007669"/>
    <property type="project" value="InterPro"/>
</dbReference>
<reference evidence="3 4" key="1">
    <citation type="submission" date="2018-09" db="EMBL/GenBank/DDBJ databases">
        <title>YIM PH 21725 draft genome.</title>
        <authorList>
            <person name="Miao C."/>
        </authorList>
    </citation>
    <scope>NUCLEOTIDE SEQUENCE [LARGE SCALE GENOMIC DNA]</scope>
    <source>
        <strain evidence="4">YIM PH21725</strain>
    </source>
</reference>
<sequence>MACDLAHFNVDPDAASECVVVGLAPTKGSAVTDSAERVQLTTTDYARAEQMLAPYRARLVPRAEVVPQWSDDGARFWYEAGGSYVLVEPAKSTRRDAFDHDRLAAALSRVSGTAVEADDLPLTSIEFEVPGQDPDVIRFSAFDARWEWSDQAGTCTRVEDDPVPLLPWEIASPDRAWVAFRRDGNVWVRSRDGEQEFALTDDAEEHWDYGGVAEAATKVKLPLLGMISLLVAEWSPESTRLITHRIDQRELPEQVLVESSPKDGGRPVTHRVRYPMPGDEAQPTMTWHVLDVRTKENLTVPGEPEVLGTPYTLQRRWWSGDGEIVHVLYQSRDGRTLELRRLDPATGATKTLITETAETRVDASPFLHVSPLVRFLDSGEILWWSQRDGWGHLYLYSAEGEQLGQITEGPWLVREVLRIDEDRRRVWFLACGLSEDPYVRQICRVDLDGGEFARITEDELDHDAIAPPNGEYLVDRASTIALPARSRVLGAEGEVLVELEAPDTSALEAAGWSPPERFQALAADGHTPIYGLLWRPHGFDPARRYPVVDHTYPGPNIQRAAPGFRNLFTGEAEALAALGFAVVAVDGRGTPLRSKAFLDHSYGDLGMAAALDDHVAAIRELGRRHAWLDTDRVGITGHSGGGFFTARALLTHPEFYSVGVAQSGAHDFSIYLPFWVEHNHGEITEDNRRALINTLSAANLRGKLLLIDGELDDNVLPYQSLRLVNALIDADADVDMLLIPGVEHSFHGRHHYVTRRTWDYLVRHLHGTEPPSYRVAPFPPKPIWAIQPS</sequence>
<evidence type="ECO:0000313" key="4">
    <source>
        <dbReference type="Proteomes" id="UP000285112"/>
    </source>
</evidence>
<proteinExistence type="predicted"/>
<dbReference type="InterPro" id="IPR001375">
    <property type="entry name" value="Peptidase_S9_cat"/>
</dbReference>
<name>A0A419IB45_9PSEU</name>
<dbReference type="GO" id="GO:0008236">
    <property type="term" value="F:serine-type peptidase activity"/>
    <property type="evidence" value="ECO:0007669"/>
    <property type="project" value="InterPro"/>
</dbReference>
<feature type="domain" description="Dipeptidylpeptidase IV N-terminal" evidence="2">
    <location>
        <begin position="166"/>
        <end position="483"/>
    </location>
</feature>
<dbReference type="EMBL" id="QZFV01000021">
    <property type="protein sequence ID" value="RJQ91275.1"/>
    <property type="molecule type" value="Genomic_DNA"/>
</dbReference>
<dbReference type="Proteomes" id="UP000285112">
    <property type="component" value="Unassembled WGS sequence"/>
</dbReference>
<dbReference type="Pfam" id="PF00930">
    <property type="entry name" value="DPPIV_N"/>
    <property type="match status" value="1"/>
</dbReference>
<evidence type="ECO:0000313" key="3">
    <source>
        <dbReference type="EMBL" id="RJQ91275.1"/>
    </source>
</evidence>
<comment type="caution">
    <text evidence="3">The sequence shown here is derived from an EMBL/GenBank/DDBJ whole genome shotgun (WGS) entry which is preliminary data.</text>
</comment>
<dbReference type="SUPFAM" id="SSF53474">
    <property type="entry name" value="alpha/beta-Hydrolases"/>
    <property type="match status" value="1"/>
</dbReference>
<dbReference type="AlphaFoldDB" id="A0A419IB45"/>
<feature type="domain" description="Peptidase S9 prolyl oligopeptidase catalytic" evidence="1">
    <location>
        <begin position="569"/>
        <end position="766"/>
    </location>
</feature>
<dbReference type="SUPFAM" id="SSF82171">
    <property type="entry name" value="DPP6 N-terminal domain-like"/>
    <property type="match status" value="1"/>
</dbReference>
<dbReference type="InterPro" id="IPR029058">
    <property type="entry name" value="AB_hydrolase_fold"/>
</dbReference>
<dbReference type="InterPro" id="IPR002469">
    <property type="entry name" value="Peptidase_S9B_N"/>
</dbReference>
<dbReference type="Gene3D" id="2.140.10.30">
    <property type="entry name" value="Dipeptidylpeptidase IV, N-terminal domain"/>
    <property type="match status" value="1"/>
</dbReference>